<dbReference type="Gene3D" id="6.10.340.10">
    <property type="match status" value="1"/>
</dbReference>
<evidence type="ECO:0000259" key="6">
    <source>
        <dbReference type="PROSITE" id="PS50885"/>
    </source>
</evidence>
<feature type="domain" description="HAMP" evidence="6">
    <location>
        <begin position="444"/>
        <end position="496"/>
    </location>
</feature>
<dbReference type="InterPro" id="IPR038188">
    <property type="entry name" value="TorS_sensor_sf"/>
</dbReference>
<organism evidence="7 8">
    <name type="scientific">Ferrovibrio xuzhouensis</name>
    <dbReference type="NCBI Taxonomy" id="1576914"/>
    <lineage>
        <taxon>Bacteria</taxon>
        <taxon>Pseudomonadati</taxon>
        <taxon>Pseudomonadota</taxon>
        <taxon>Alphaproteobacteria</taxon>
        <taxon>Rhodospirillales</taxon>
        <taxon>Rhodospirillaceae</taxon>
        <taxon>Ferrovibrio</taxon>
    </lineage>
</organism>
<keyword evidence="1" id="KW-0488">Methylation</keyword>
<comment type="caution">
    <text evidence="7">The sequence shown here is derived from an EMBL/GenBank/DDBJ whole genome shotgun (WGS) entry which is preliminary data.</text>
</comment>
<dbReference type="Gene3D" id="1.20.58.920">
    <property type="match status" value="1"/>
</dbReference>
<keyword evidence="4" id="KW-0472">Membrane</keyword>
<evidence type="ECO:0000256" key="2">
    <source>
        <dbReference type="ARBA" id="ARBA00029447"/>
    </source>
</evidence>
<feature type="transmembrane region" description="Helical" evidence="4">
    <location>
        <begin position="304"/>
        <end position="325"/>
    </location>
</feature>
<dbReference type="Pfam" id="PF00672">
    <property type="entry name" value="HAMP"/>
    <property type="match status" value="1"/>
</dbReference>
<reference evidence="8" key="1">
    <citation type="journal article" date="2019" name="Int. J. Syst. Evol. Microbiol.">
        <title>The Global Catalogue of Microorganisms (GCM) 10K type strain sequencing project: providing services to taxonomists for standard genome sequencing and annotation.</title>
        <authorList>
            <consortium name="The Broad Institute Genomics Platform"/>
            <consortium name="The Broad Institute Genome Sequencing Center for Infectious Disease"/>
            <person name="Wu L."/>
            <person name="Ma J."/>
        </authorList>
    </citation>
    <scope>NUCLEOTIDE SEQUENCE [LARGE SCALE GENOMIC DNA]</scope>
    <source>
        <strain evidence="8">KCTC 42182</strain>
    </source>
</reference>
<dbReference type="PANTHER" id="PTHR43531:SF14">
    <property type="entry name" value="METHYL-ACCEPTING CHEMOTAXIS PROTEIN I-RELATED"/>
    <property type="match status" value="1"/>
</dbReference>
<evidence type="ECO:0000313" key="8">
    <source>
        <dbReference type="Proteomes" id="UP001595711"/>
    </source>
</evidence>
<gene>
    <name evidence="7" type="ORF">ACFOOQ_18325</name>
</gene>
<dbReference type="Gene3D" id="1.10.287.950">
    <property type="entry name" value="Methyl-accepting chemotaxis protein"/>
    <property type="match status" value="1"/>
</dbReference>
<dbReference type="InterPro" id="IPR004089">
    <property type="entry name" value="MCPsignal_dom"/>
</dbReference>
<evidence type="ECO:0000256" key="4">
    <source>
        <dbReference type="SAM" id="Phobius"/>
    </source>
</evidence>
<dbReference type="SUPFAM" id="SSF58104">
    <property type="entry name" value="Methyl-accepting chemotaxis protein (MCP) signaling domain"/>
    <property type="match status" value="1"/>
</dbReference>
<dbReference type="InterPro" id="IPR003660">
    <property type="entry name" value="HAMP_dom"/>
</dbReference>
<dbReference type="EMBL" id="JBHRYJ010000004">
    <property type="protein sequence ID" value="MFC3677517.1"/>
    <property type="molecule type" value="Genomic_DNA"/>
</dbReference>
<keyword evidence="3" id="KW-0807">Transducer</keyword>
<accession>A0ABV7VLE3</accession>
<evidence type="ECO:0000256" key="3">
    <source>
        <dbReference type="PROSITE-ProRule" id="PRU00284"/>
    </source>
</evidence>
<protein>
    <submittedName>
        <fullName evidence="7">Methyl-accepting chemotaxis protein</fullName>
    </submittedName>
</protein>
<evidence type="ECO:0000313" key="7">
    <source>
        <dbReference type="EMBL" id="MFC3677517.1"/>
    </source>
</evidence>
<name>A0ABV7VLE3_9PROT</name>
<keyword evidence="8" id="KW-1185">Reference proteome</keyword>
<dbReference type="InterPro" id="IPR004090">
    <property type="entry name" value="Chemotax_Me-accpt_rcpt"/>
</dbReference>
<dbReference type="PANTHER" id="PTHR43531">
    <property type="entry name" value="PROTEIN ICFG"/>
    <property type="match status" value="1"/>
</dbReference>
<keyword evidence="4" id="KW-1133">Transmembrane helix</keyword>
<dbReference type="SMART" id="SM00304">
    <property type="entry name" value="HAMP"/>
    <property type="match status" value="2"/>
</dbReference>
<dbReference type="SMART" id="SM00283">
    <property type="entry name" value="MA"/>
    <property type="match status" value="1"/>
</dbReference>
<dbReference type="Pfam" id="PF00015">
    <property type="entry name" value="MCPsignal"/>
    <property type="match status" value="1"/>
</dbReference>
<proteinExistence type="inferred from homology"/>
<dbReference type="Proteomes" id="UP001595711">
    <property type="component" value="Unassembled WGS sequence"/>
</dbReference>
<dbReference type="PROSITE" id="PS50111">
    <property type="entry name" value="CHEMOTAXIS_TRANSDUC_2"/>
    <property type="match status" value="1"/>
</dbReference>
<dbReference type="PROSITE" id="PS50885">
    <property type="entry name" value="HAMP"/>
    <property type="match status" value="2"/>
</dbReference>
<sequence>MTRLDHAIVTVTDEGVTAMTAALNLSKQVSDLAGVAPDIVTAQSEKDLQALEGGIKEKEARIEATLGVVSAIMSGPAVEGIQKETKALLGSVGQLRQVVDARIRTSQFRIDETQKLSVAHAEFLKVASPLVEDAVFDLTSSMTSATEAGDLIKIEQTLSKLANTELLMLQGISGLISEVNNTVGLLAVGAQAANMDEIQKFSSQYEEAAAKVERGLAYVSKIRPNTELNKVANAVLDFGSPGIGVISLREQELSAIAQARQQLQVSRAAAQRLNAATELVVGEANKGVLDSAAGAKQTSAGGKLILIAVAGVSLAAAFLLGWLYIGRRVGLPLTALTGVMARLANREWQTDVPDRSRQDEIGDMARAVQVFKENGLENEQLQLTVEHDRRTTEEQRQAQEALLDRAVGEVVGAAAGGDLSSRIDTSQLAGTMARLGERMNGLLETVQHVFDSLGSALGAMAGGDFTHRIDADYAGVFDRLKQNANQTSQQLAQTIGQVSGAAGMVRDAASEISSGSNDLASRTEQQAASLEETAASMHQITATVKQNADNAEEANRLATTARDTAEKGGSVVQDAVSAVTRIEESAQKITDIVGLIDEIAFQTNLLALNASVEAARAGEAGKGFAVVAQEVRALAQRSADASRDIKGLIQASTGEVREGARLVNQTGQSLTEIVTAVKKVADIIGEISSASREQAVGLEEVNTAVANMDEMTQRNGALVEQTTASAQAMSRQAGELAELVGQFRI</sequence>
<dbReference type="SUPFAM" id="SSF158472">
    <property type="entry name" value="HAMP domain-like"/>
    <property type="match status" value="1"/>
</dbReference>
<dbReference type="InterPro" id="IPR051310">
    <property type="entry name" value="MCP_chemotaxis"/>
</dbReference>
<dbReference type="PRINTS" id="PR00260">
    <property type="entry name" value="CHEMTRNSDUCR"/>
</dbReference>
<evidence type="ECO:0000259" key="5">
    <source>
        <dbReference type="PROSITE" id="PS50111"/>
    </source>
</evidence>
<comment type="similarity">
    <text evidence="2">Belongs to the methyl-accepting chemotaxis (MCP) protein family.</text>
</comment>
<dbReference type="CDD" id="cd11386">
    <property type="entry name" value="MCP_signal"/>
    <property type="match status" value="1"/>
</dbReference>
<feature type="domain" description="HAMP" evidence="6">
    <location>
        <begin position="327"/>
        <end position="380"/>
    </location>
</feature>
<dbReference type="RefSeq" id="WP_379729063.1">
    <property type="nucleotide sequence ID" value="NZ_JBHRYJ010000004.1"/>
</dbReference>
<keyword evidence="4" id="KW-0812">Transmembrane</keyword>
<feature type="domain" description="Methyl-accepting transducer" evidence="5">
    <location>
        <begin position="501"/>
        <end position="730"/>
    </location>
</feature>
<evidence type="ECO:0000256" key="1">
    <source>
        <dbReference type="ARBA" id="ARBA00022481"/>
    </source>
</evidence>